<gene>
    <name evidence="3" type="ORF">E0D97_17190</name>
</gene>
<dbReference type="AlphaFoldDB" id="A0A4R0P9L4"/>
<dbReference type="SMART" id="SM00028">
    <property type="entry name" value="TPR"/>
    <property type="match status" value="3"/>
</dbReference>
<dbReference type="RefSeq" id="WP_131571470.1">
    <property type="nucleotide sequence ID" value="NZ_JAINFK010000008.1"/>
</dbReference>
<dbReference type="Gene3D" id="1.25.40.10">
    <property type="entry name" value="Tetratricopeptide repeat domain"/>
    <property type="match status" value="1"/>
</dbReference>
<sequence length="216" mass="23951">MRTYFCILALGATLLTASAYAQGLDELEPEEALPVPEENLTAPPPVSDDVPTAAAPEQSRLDELFARLKRARDPRHAKTIADGIWAQWFRSGSATVDLMMGWANTAYDEKKYNVALDFLDQVVTRAPGFAEGWNRRATLHYSMDNFAKSMTDIQKTLELEPRHFGALAGMATILERVGRKEAALRAWERALAVYPAMESAQRAVIRLTDELAAEPA</sequence>
<name>A0A4R0P9L4_9HYPH</name>
<accession>A0A4R0P9L4</accession>
<feature type="chain" id="PRO_5021000177" evidence="2">
    <location>
        <begin position="22"/>
        <end position="216"/>
    </location>
</feature>
<organism evidence="3 4">
    <name type="scientific">Oricola cellulosilytica</name>
    <dbReference type="NCBI Taxonomy" id="1429082"/>
    <lineage>
        <taxon>Bacteria</taxon>
        <taxon>Pseudomonadati</taxon>
        <taxon>Pseudomonadota</taxon>
        <taxon>Alphaproteobacteria</taxon>
        <taxon>Hyphomicrobiales</taxon>
        <taxon>Ahrensiaceae</taxon>
        <taxon>Oricola</taxon>
    </lineage>
</organism>
<keyword evidence="1" id="KW-0802">TPR repeat</keyword>
<dbReference type="PROSITE" id="PS50005">
    <property type="entry name" value="TPR"/>
    <property type="match status" value="1"/>
</dbReference>
<dbReference type="Proteomes" id="UP000291301">
    <property type="component" value="Unassembled WGS sequence"/>
</dbReference>
<evidence type="ECO:0000256" key="1">
    <source>
        <dbReference type="PROSITE-ProRule" id="PRU00339"/>
    </source>
</evidence>
<dbReference type="InterPro" id="IPR019734">
    <property type="entry name" value="TPR_rpt"/>
</dbReference>
<evidence type="ECO:0000313" key="4">
    <source>
        <dbReference type="Proteomes" id="UP000291301"/>
    </source>
</evidence>
<reference evidence="3 4" key="1">
    <citation type="journal article" date="2015" name="Antonie Van Leeuwenhoek">
        <title>Oricola cellulosilytica gen. nov., sp. nov., a cellulose-degrading bacterium of the family Phyllobacteriaceae isolated from surface seashore water, and emended descriptions of Mesorhizobium loti and Phyllobacterium myrsinacearum.</title>
        <authorList>
            <person name="Hameed A."/>
            <person name="Shahina M."/>
            <person name="Lai W.A."/>
            <person name="Lin S.Y."/>
            <person name="Young L.S."/>
            <person name="Liu Y.C."/>
            <person name="Hsu Y.H."/>
            <person name="Young C.C."/>
        </authorList>
    </citation>
    <scope>NUCLEOTIDE SEQUENCE [LARGE SCALE GENOMIC DNA]</scope>
    <source>
        <strain evidence="3 4">KCTC 52183</strain>
    </source>
</reference>
<feature type="repeat" description="TPR" evidence="1">
    <location>
        <begin position="130"/>
        <end position="163"/>
    </location>
</feature>
<proteinExistence type="predicted"/>
<dbReference type="OrthoDB" id="9815010at2"/>
<evidence type="ECO:0000256" key="2">
    <source>
        <dbReference type="SAM" id="SignalP"/>
    </source>
</evidence>
<protein>
    <submittedName>
        <fullName evidence="3">Uncharacterized protein</fullName>
    </submittedName>
</protein>
<keyword evidence="4" id="KW-1185">Reference proteome</keyword>
<keyword evidence="2" id="KW-0732">Signal</keyword>
<feature type="signal peptide" evidence="2">
    <location>
        <begin position="1"/>
        <end position="21"/>
    </location>
</feature>
<evidence type="ECO:0000313" key="3">
    <source>
        <dbReference type="EMBL" id="TCD11434.1"/>
    </source>
</evidence>
<dbReference type="SUPFAM" id="SSF48452">
    <property type="entry name" value="TPR-like"/>
    <property type="match status" value="1"/>
</dbReference>
<dbReference type="EMBL" id="SJST01000009">
    <property type="protein sequence ID" value="TCD11434.1"/>
    <property type="molecule type" value="Genomic_DNA"/>
</dbReference>
<dbReference type="InterPro" id="IPR011990">
    <property type="entry name" value="TPR-like_helical_dom_sf"/>
</dbReference>
<comment type="caution">
    <text evidence="3">The sequence shown here is derived from an EMBL/GenBank/DDBJ whole genome shotgun (WGS) entry which is preliminary data.</text>
</comment>